<dbReference type="EMBL" id="JANVFU010000017">
    <property type="protein sequence ID" value="KAJ3739777.1"/>
    <property type="molecule type" value="Genomic_DNA"/>
</dbReference>
<evidence type="ECO:0000313" key="2">
    <source>
        <dbReference type="EMBL" id="KAJ3739777.1"/>
    </source>
</evidence>
<dbReference type="SMART" id="SM00317">
    <property type="entry name" value="SET"/>
    <property type="match status" value="1"/>
</dbReference>
<evidence type="ECO:0000259" key="1">
    <source>
        <dbReference type="PROSITE" id="PS50280"/>
    </source>
</evidence>
<dbReference type="CDD" id="cd20071">
    <property type="entry name" value="SET_SMYD"/>
    <property type="match status" value="1"/>
</dbReference>
<comment type="caution">
    <text evidence="2">The sequence shown here is derived from an EMBL/GenBank/DDBJ whole genome shotgun (WGS) entry which is preliminary data.</text>
</comment>
<dbReference type="PANTHER" id="PTHR47332">
    <property type="entry name" value="SET DOMAIN-CONTAINING PROTEIN 5"/>
    <property type="match status" value="1"/>
</dbReference>
<dbReference type="SUPFAM" id="SSF82199">
    <property type="entry name" value="SET domain"/>
    <property type="match status" value="1"/>
</dbReference>
<dbReference type="InterPro" id="IPR046341">
    <property type="entry name" value="SET_dom_sf"/>
</dbReference>
<reference evidence="2 3" key="1">
    <citation type="journal article" date="2023" name="Proc. Natl. Acad. Sci. U.S.A.">
        <title>A global phylogenomic analysis of the shiitake genus Lentinula.</title>
        <authorList>
            <person name="Sierra-Patev S."/>
            <person name="Min B."/>
            <person name="Naranjo-Ortiz M."/>
            <person name="Looney B."/>
            <person name="Konkel Z."/>
            <person name="Slot J.C."/>
            <person name="Sakamoto Y."/>
            <person name="Steenwyk J.L."/>
            <person name="Rokas A."/>
            <person name="Carro J."/>
            <person name="Camarero S."/>
            <person name="Ferreira P."/>
            <person name="Molpeceres G."/>
            <person name="Ruiz-Duenas F.J."/>
            <person name="Serrano A."/>
            <person name="Henrissat B."/>
            <person name="Drula E."/>
            <person name="Hughes K.W."/>
            <person name="Mata J.L."/>
            <person name="Ishikawa N.K."/>
            <person name="Vargas-Isla R."/>
            <person name="Ushijima S."/>
            <person name="Smith C.A."/>
            <person name="Donoghue J."/>
            <person name="Ahrendt S."/>
            <person name="Andreopoulos W."/>
            <person name="He G."/>
            <person name="LaButti K."/>
            <person name="Lipzen A."/>
            <person name="Ng V."/>
            <person name="Riley R."/>
            <person name="Sandor L."/>
            <person name="Barry K."/>
            <person name="Martinez A.T."/>
            <person name="Xiao Y."/>
            <person name="Gibbons J.G."/>
            <person name="Terashima K."/>
            <person name="Grigoriev I.V."/>
            <person name="Hibbett D."/>
        </authorList>
    </citation>
    <scope>NUCLEOTIDE SEQUENCE [LARGE SCALE GENOMIC DNA]</scope>
    <source>
        <strain evidence="2 3">TFB7810</strain>
    </source>
</reference>
<keyword evidence="3" id="KW-1185">Reference proteome</keyword>
<dbReference type="Proteomes" id="UP001142393">
    <property type="component" value="Unassembled WGS sequence"/>
</dbReference>
<dbReference type="PANTHER" id="PTHR47332:SF4">
    <property type="entry name" value="SET DOMAIN-CONTAINING PROTEIN 5"/>
    <property type="match status" value="1"/>
</dbReference>
<feature type="domain" description="SET" evidence="1">
    <location>
        <begin position="112"/>
        <end position="298"/>
    </location>
</feature>
<sequence length="460" mass="51673">MKRGFLTTSKAQKQLEKEPVSWQYAQTKTIMSGPLSHGVVQEAGAPKDYRSLERAYHEIDGNTMNYAPDAYIYTTVPPISMRDTLADVPGGWTECFVSGHVKRMIHSTPGFPRLPLRPTGGKGYRIINAGDKGLGMFATRLIRTGDVIADERPMLVGPIVNPVNTAKLSGEIIEKYSTEQLKQIALHEAGQAVKLAFDRLPPEYKRAFMELYNSHKEDGSNEFIGRIRTNGFAINGRLRDENTNGRRGRYTATCNEISRINHSCSPNATFSWHDDTFSVRIHAVRDIPAGTEITIQYCDLLESVAERANDLAPYGITSCNCTPFCSDPAMIKISDERRARFQIPVVLMPPSVKPKADEPKDAWVQPALTRLLELEEEGLQSLDEYRRTLHQLLNIYTYLQDVEKVLMYAQKLRGTLKALGRSKDLDKGYLSVEGIKSSTFWNMADMAKMMPMSAMMMTFA</sequence>
<dbReference type="AlphaFoldDB" id="A0A9W8NS80"/>
<dbReference type="InterPro" id="IPR053185">
    <property type="entry name" value="SET_domain_protein"/>
</dbReference>
<dbReference type="InterPro" id="IPR001214">
    <property type="entry name" value="SET_dom"/>
</dbReference>
<proteinExistence type="predicted"/>
<dbReference type="Gene3D" id="2.170.270.10">
    <property type="entry name" value="SET domain"/>
    <property type="match status" value="1"/>
</dbReference>
<dbReference type="Pfam" id="PF00856">
    <property type="entry name" value="SET"/>
    <property type="match status" value="1"/>
</dbReference>
<name>A0A9W8NS80_9AGAR</name>
<evidence type="ECO:0000313" key="3">
    <source>
        <dbReference type="Proteomes" id="UP001142393"/>
    </source>
</evidence>
<accession>A0A9W8NS80</accession>
<organism evidence="2 3">
    <name type="scientific">Lentinula detonsa</name>
    <dbReference type="NCBI Taxonomy" id="2804962"/>
    <lineage>
        <taxon>Eukaryota</taxon>
        <taxon>Fungi</taxon>
        <taxon>Dikarya</taxon>
        <taxon>Basidiomycota</taxon>
        <taxon>Agaricomycotina</taxon>
        <taxon>Agaricomycetes</taxon>
        <taxon>Agaricomycetidae</taxon>
        <taxon>Agaricales</taxon>
        <taxon>Marasmiineae</taxon>
        <taxon>Omphalotaceae</taxon>
        <taxon>Lentinula</taxon>
    </lineage>
</organism>
<protein>
    <recommendedName>
        <fullName evidence="1">SET domain-containing protein</fullName>
    </recommendedName>
</protein>
<dbReference type="PROSITE" id="PS50280">
    <property type="entry name" value="SET"/>
    <property type="match status" value="1"/>
</dbReference>
<gene>
    <name evidence="2" type="ORF">DFH05DRAFT_497357</name>
</gene>